<dbReference type="AlphaFoldDB" id="A0AAW7Z7X1"/>
<dbReference type="SFLD" id="SFLDF00342">
    <property type="entry name" value="cyclic_dehypoxanthine_futalosi"/>
    <property type="match status" value="1"/>
</dbReference>
<feature type="binding site" evidence="6 7">
    <location>
        <position position="77"/>
    </location>
    <ligand>
        <name>[4Fe-4S] cluster</name>
        <dbReference type="ChEBI" id="CHEBI:49883"/>
        <note>4Fe-4S-S-AdoMet</note>
    </ligand>
</feature>
<feature type="binding site" evidence="6 7">
    <location>
        <position position="74"/>
    </location>
    <ligand>
        <name>[4Fe-4S] cluster</name>
        <dbReference type="ChEBI" id="CHEBI:49883"/>
        <note>4Fe-4S-S-AdoMet</note>
    </ligand>
</feature>
<dbReference type="SFLD" id="SFLDG01064">
    <property type="entry name" value="F420__menaquinone_cofactor_bio"/>
    <property type="match status" value="1"/>
</dbReference>
<comment type="cofactor">
    <cofactor evidence="6 7">
        <name>[4Fe-4S] cluster</name>
        <dbReference type="ChEBI" id="CHEBI:49883"/>
    </cofactor>
    <text evidence="6 7">Binds 1 [4Fe-4S] cluster. The cluster is coordinated with 3 cysteines and an exchangeable S-adenosyl-L-methionine.</text>
</comment>
<dbReference type="PANTHER" id="PTHR43076">
    <property type="entry name" value="FO SYNTHASE (COFH)"/>
    <property type="match status" value="1"/>
</dbReference>
<evidence type="ECO:0000256" key="6">
    <source>
        <dbReference type="HAMAP-Rule" id="MF_00993"/>
    </source>
</evidence>
<dbReference type="InterPro" id="IPR045567">
    <property type="entry name" value="CofH/MnqC-like_C"/>
</dbReference>
<evidence type="ECO:0000256" key="3">
    <source>
        <dbReference type="ARBA" id="ARBA00022723"/>
    </source>
</evidence>
<dbReference type="Proteomes" id="UP001172911">
    <property type="component" value="Unassembled WGS sequence"/>
</dbReference>
<keyword evidence="1 6" id="KW-0004">4Fe-4S</keyword>
<name>A0AAW7Z7X1_9FIRM</name>
<evidence type="ECO:0000256" key="1">
    <source>
        <dbReference type="ARBA" id="ARBA00022485"/>
    </source>
</evidence>
<dbReference type="InterPro" id="IPR013785">
    <property type="entry name" value="Aldolase_TIM"/>
</dbReference>
<dbReference type="PANTHER" id="PTHR43076:SF7">
    <property type="entry name" value="AMINODEOXYFUTALOSINE SYNTHASE"/>
    <property type="match status" value="1"/>
</dbReference>
<keyword evidence="2 6" id="KW-0949">S-adenosyl-L-methionine</keyword>
<keyword evidence="5 6" id="KW-0411">Iron-sulfur</keyword>
<dbReference type="PIRSF" id="PIRSF004762">
    <property type="entry name" value="CHP00423"/>
    <property type="match status" value="1"/>
</dbReference>
<sequence>MEELFENSELKEIKSKVEQGKRLTMEDGLKLYSSNDLLAIGYLADIVRKRKHGDRTYFIVNRHINHTNVCEILCKLCAFGRKAEDEGAYTLSLDEVEAKAGECHGLKVSEIHIVGGLNPNLKLDYYVEMLQRVRRAAPGAFIQSFTAVEIDYLARIHNLSLEEVLKTLMAAGLDSLPGGGAEILVQRVRDIICENKITADRWLEVHAAAHKIGMRTNVTMLYGHVETVEERLEHMLKLRELQDKTGGFLTFIPLAFHPRNTALEMEQLSHTTGYDDLKTFAISRLMLDNIEHIKAYWILYGPKMAQTSLSFGVNDLDGTVIEEKIAHDAGAETAQFMTKNKLINMIKAAGKMPVERDTLYNVLGEGF</sequence>
<evidence type="ECO:0000313" key="11">
    <source>
        <dbReference type="Proteomes" id="UP001172911"/>
    </source>
</evidence>
<dbReference type="GO" id="GO:0005506">
    <property type="term" value="F:iron ion binding"/>
    <property type="evidence" value="ECO:0007669"/>
    <property type="project" value="UniProtKB-UniRule"/>
</dbReference>
<feature type="binding site" evidence="8">
    <location>
        <position position="182"/>
    </location>
    <ligand>
        <name>S-adenosyl-L-methionine</name>
        <dbReference type="ChEBI" id="CHEBI:59789"/>
    </ligand>
</feature>
<dbReference type="InterPro" id="IPR007197">
    <property type="entry name" value="rSAM"/>
</dbReference>
<dbReference type="Pfam" id="PF19288">
    <property type="entry name" value="CofH_C"/>
    <property type="match status" value="1"/>
</dbReference>
<reference evidence="10" key="2">
    <citation type="submission" date="2023-03" db="EMBL/GenBank/DDBJ databases">
        <authorList>
            <person name="Zhang Z."/>
        </authorList>
    </citation>
    <scope>NUCLEOTIDE SEQUENCE</scope>
    <source>
        <strain evidence="10">DSA</strain>
    </source>
</reference>
<dbReference type="InterPro" id="IPR034405">
    <property type="entry name" value="F420"/>
</dbReference>
<keyword evidence="6" id="KW-0808">Transferase</keyword>
<dbReference type="GO" id="GO:0044689">
    <property type="term" value="F:7,8-didemethyl-8-hydroxy-5-deazariboflavin synthase activity"/>
    <property type="evidence" value="ECO:0007669"/>
    <property type="project" value="TreeGrafter"/>
</dbReference>
<keyword evidence="4 6" id="KW-0408">Iron</keyword>
<dbReference type="SFLD" id="SFLDF00343">
    <property type="entry name" value="aminofutalosine_synthase_(mqnE"/>
    <property type="match status" value="1"/>
</dbReference>
<dbReference type="Gene3D" id="3.20.20.70">
    <property type="entry name" value="Aldolase class I"/>
    <property type="match status" value="1"/>
</dbReference>
<evidence type="ECO:0000256" key="7">
    <source>
        <dbReference type="PIRSR" id="PIRSR004762-1"/>
    </source>
</evidence>
<dbReference type="PROSITE" id="PS51918">
    <property type="entry name" value="RADICAL_SAM"/>
    <property type="match status" value="1"/>
</dbReference>
<reference evidence="10" key="1">
    <citation type="journal article" date="2023" name="J. Hazard. Mater.">
        <title>Anaerobic biodegradation of pyrene and benzo[a]pyrene by a new sulfate-reducing Desulforamulus aquiferis strain DSA.</title>
        <authorList>
            <person name="Zhang Z."/>
            <person name="Sun J."/>
            <person name="Gong X."/>
            <person name="Wang C."/>
            <person name="Wang H."/>
        </authorList>
    </citation>
    <scope>NUCLEOTIDE SEQUENCE</scope>
    <source>
        <strain evidence="10">DSA</strain>
    </source>
</reference>
<dbReference type="GO" id="GO:0051539">
    <property type="term" value="F:4 iron, 4 sulfur cluster binding"/>
    <property type="evidence" value="ECO:0007669"/>
    <property type="project" value="UniProtKB-KW"/>
</dbReference>
<gene>
    <name evidence="6 10" type="primary">mqnE</name>
    <name evidence="10" type="ORF">P6N53_01715</name>
</gene>
<dbReference type="SUPFAM" id="SSF102114">
    <property type="entry name" value="Radical SAM enzymes"/>
    <property type="match status" value="1"/>
</dbReference>
<dbReference type="InterPro" id="IPR058240">
    <property type="entry name" value="rSAM_sf"/>
</dbReference>
<keyword evidence="11" id="KW-1185">Reference proteome</keyword>
<dbReference type="Pfam" id="PF04055">
    <property type="entry name" value="Radical_SAM"/>
    <property type="match status" value="1"/>
</dbReference>
<dbReference type="SFLD" id="SFLDS00029">
    <property type="entry name" value="Radical_SAM"/>
    <property type="match status" value="1"/>
</dbReference>
<organism evidence="10 11">
    <name type="scientific">Desulforamulus aquiferis</name>
    <dbReference type="NCBI Taxonomy" id="1397668"/>
    <lineage>
        <taxon>Bacteria</taxon>
        <taxon>Bacillati</taxon>
        <taxon>Bacillota</taxon>
        <taxon>Clostridia</taxon>
        <taxon>Eubacteriales</taxon>
        <taxon>Peptococcaceae</taxon>
        <taxon>Desulforamulus</taxon>
    </lineage>
</organism>
<feature type="domain" description="Radical SAM core" evidence="9">
    <location>
        <begin position="56"/>
        <end position="288"/>
    </location>
</feature>
<evidence type="ECO:0000256" key="2">
    <source>
        <dbReference type="ARBA" id="ARBA00022691"/>
    </source>
</evidence>
<proteinExistence type="inferred from homology"/>
<dbReference type="InterPro" id="IPR022432">
    <property type="entry name" value="MqnE"/>
</dbReference>
<evidence type="ECO:0000256" key="4">
    <source>
        <dbReference type="ARBA" id="ARBA00023004"/>
    </source>
</evidence>
<comment type="function">
    <text evidence="6">Radical SAM enzyme that catalyzes the addition of the adenosyl radical to the double bond of 3-[(1-carboxyvinyl)oxy]benzoate, leading to aminodeoxyfutalosine (AFL), a key intermediate in the formation of menaquinone (MK, vitamin K2) from chorismate.</text>
</comment>
<evidence type="ECO:0000256" key="5">
    <source>
        <dbReference type="ARBA" id="ARBA00023014"/>
    </source>
</evidence>
<comment type="caution">
    <text evidence="10">The sequence shown here is derived from an EMBL/GenBank/DDBJ whole genome shotgun (WGS) entry which is preliminary data.</text>
</comment>
<dbReference type="RefSeq" id="WP_304540653.1">
    <property type="nucleotide sequence ID" value="NZ_JARPTC010000002.1"/>
</dbReference>
<evidence type="ECO:0000313" key="10">
    <source>
        <dbReference type="EMBL" id="MDO7785944.1"/>
    </source>
</evidence>
<comment type="catalytic activity">
    <reaction evidence="6">
        <text>3-[(1-carboxyvinyl)-oxy]benzoate + S-adenosyl-L-methionine + H2O = 6-amino-6-deoxyfutalosine + hydrogencarbonate + L-methionine + H(+)</text>
        <dbReference type="Rhea" id="RHEA:33075"/>
        <dbReference type="ChEBI" id="CHEBI:15377"/>
        <dbReference type="ChEBI" id="CHEBI:15378"/>
        <dbReference type="ChEBI" id="CHEBI:17544"/>
        <dbReference type="ChEBI" id="CHEBI:57844"/>
        <dbReference type="ChEBI" id="CHEBI:59789"/>
        <dbReference type="ChEBI" id="CHEBI:64286"/>
        <dbReference type="ChEBI" id="CHEBI:76981"/>
        <dbReference type="EC" id="2.5.1.120"/>
    </reaction>
</comment>
<protein>
    <recommendedName>
        <fullName evidence="6">Aminodeoxyfutalosine synthase</fullName>
        <shortName evidence="6">AFL synthase</shortName>
        <shortName evidence="6">Aminofutalosine synthase</shortName>
        <ecNumber evidence="6">2.5.1.120</ecNumber>
    </recommendedName>
    <alternativeName>
        <fullName evidence="6">Menaquinone biosynthetic enzyme MqnE</fullName>
    </alternativeName>
</protein>
<evidence type="ECO:0000259" key="9">
    <source>
        <dbReference type="PROSITE" id="PS51918"/>
    </source>
</evidence>
<accession>A0AAW7Z7X1</accession>
<dbReference type="HAMAP" id="MF_00993">
    <property type="entry name" value="MqnE"/>
    <property type="match status" value="1"/>
</dbReference>
<dbReference type="GO" id="GO:0102573">
    <property type="term" value="F:aminodeoxyfutalosine synthase activity"/>
    <property type="evidence" value="ECO:0007669"/>
    <property type="project" value="UniProtKB-EC"/>
</dbReference>
<keyword evidence="3 6" id="KW-0479">Metal-binding</keyword>
<dbReference type="NCBIfam" id="TIGR00423">
    <property type="entry name" value="CofH family radical SAM protein"/>
    <property type="match status" value="1"/>
</dbReference>
<dbReference type="EC" id="2.5.1.120" evidence="6"/>
<comment type="similarity">
    <text evidence="6">Belongs to the radical SAM superfamily. MqnE family.</text>
</comment>
<dbReference type="GO" id="GO:0009234">
    <property type="term" value="P:menaquinone biosynthetic process"/>
    <property type="evidence" value="ECO:0007669"/>
    <property type="project" value="UniProtKB-UniRule"/>
</dbReference>
<feature type="binding site" evidence="6 7">
    <location>
        <position position="70"/>
    </location>
    <ligand>
        <name>[4Fe-4S] cluster</name>
        <dbReference type="ChEBI" id="CHEBI:49883"/>
        <note>4Fe-4S-S-AdoMet</note>
    </ligand>
</feature>
<evidence type="ECO:0000256" key="8">
    <source>
        <dbReference type="PIRSR" id="PIRSR004762-2"/>
    </source>
</evidence>
<comment type="pathway">
    <text evidence="6">Quinol/quinone metabolism; menaquinone biosynthesis.</text>
</comment>
<dbReference type="SFLD" id="SFLDG01389">
    <property type="entry name" value="menaquinone_synthsis_involved"/>
    <property type="match status" value="1"/>
</dbReference>
<dbReference type="EMBL" id="JARPTC010000002">
    <property type="protein sequence ID" value="MDO7785944.1"/>
    <property type="molecule type" value="Genomic_DNA"/>
</dbReference>
<dbReference type="InterPro" id="IPR020050">
    <property type="entry name" value="FO_synthase_su2"/>
</dbReference>
<dbReference type="NCBIfam" id="TIGR03700">
    <property type="entry name" value="mena_SCO4494"/>
    <property type="match status" value="1"/>
</dbReference>
<dbReference type="CDD" id="cd01335">
    <property type="entry name" value="Radical_SAM"/>
    <property type="match status" value="1"/>
</dbReference>
<keyword evidence="6" id="KW-0474">Menaquinone biosynthesis</keyword>